<accession>A0ACB7HH36</accession>
<organism evidence="1 2">
    <name type="scientific">Manihot esculenta</name>
    <name type="common">Cassava</name>
    <name type="synonym">Jatropha manihot</name>
    <dbReference type="NCBI Taxonomy" id="3983"/>
    <lineage>
        <taxon>Eukaryota</taxon>
        <taxon>Viridiplantae</taxon>
        <taxon>Streptophyta</taxon>
        <taxon>Embryophyta</taxon>
        <taxon>Tracheophyta</taxon>
        <taxon>Spermatophyta</taxon>
        <taxon>Magnoliopsida</taxon>
        <taxon>eudicotyledons</taxon>
        <taxon>Gunneridae</taxon>
        <taxon>Pentapetalae</taxon>
        <taxon>rosids</taxon>
        <taxon>fabids</taxon>
        <taxon>Malpighiales</taxon>
        <taxon>Euphorbiaceae</taxon>
        <taxon>Crotonoideae</taxon>
        <taxon>Manihoteae</taxon>
        <taxon>Manihot</taxon>
    </lineage>
</organism>
<evidence type="ECO:0000313" key="1">
    <source>
        <dbReference type="EMBL" id="KAG8651456.1"/>
    </source>
</evidence>
<name>A0ACB7HH36_MANES</name>
<gene>
    <name evidence="1" type="ORF">MANES_07G129602v8</name>
</gene>
<comment type="caution">
    <text evidence="1">The sequence shown here is derived from an EMBL/GenBank/DDBJ whole genome shotgun (WGS) entry which is preliminary data.</text>
</comment>
<keyword evidence="2" id="KW-1185">Reference proteome</keyword>
<proteinExistence type="predicted"/>
<dbReference type="EMBL" id="CM004393">
    <property type="protein sequence ID" value="KAG8651456.1"/>
    <property type="molecule type" value="Genomic_DNA"/>
</dbReference>
<protein>
    <submittedName>
        <fullName evidence="1">Uncharacterized protein</fullName>
    </submittedName>
</protein>
<sequence length="61" mass="7084">MDTIEKADEDTQELSLTWVKRLHYLNTRQRWALNFPSMAQSLGLFLCGSHHSLNPNIVRIS</sequence>
<reference evidence="2" key="1">
    <citation type="journal article" date="2016" name="Nat. Biotechnol.">
        <title>Sequencing wild and cultivated cassava and related species reveals extensive interspecific hybridization and genetic diversity.</title>
        <authorList>
            <person name="Bredeson J.V."/>
            <person name="Lyons J.B."/>
            <person name="Prochnik S.E."/>
            <person name="Wu G.A."/>
            <person name="Ha C.M."/>
            <person name="Edsinger-Gonzales E."/>
            <person name="Grimwood J."/>
            <person name="Schmutz J."/>
            <person name="Rabbi I.Y."/>
            <person name="Egesi C."/>
            <person name="Nauluvula P."/>
            <person name="Lebot V."/>
            <person name="Ndunguru J."/>
            <person name="Mkamilo G."/>
            <person name="Bart R.S."/>
            <person name="Setter T.L."/>
            <person name="Gleadow R.M."/>
            <person name="Kulakow P."/>
            <person name="Ferguson M.E."/>
            <person name="Rounsley S."/>
            <person name="Rokhsar D.S."/>
        </authorList>
    </citation>
    <scope>NUCLEOTIDE SEQUENCE [LARGE SCALE GENOMIC DNA]</scope>
    <source>
        <strain evidence="2">cv. AM560-2</strain>
    </source>
</reference>
<evidence type="ECO:0000313" key="2">
    <source>
        <dbReference type="Proteomes" id="UP000091857"/>
    </source>
</evidence>
<dbReference type="Proteomes" id="UP000091857">
    <property type="component" value="Chromosome 7"/>
</dbReference>